<feature type="compositionally biased region" description="Basic and acidic residues" evidence="6">
    <location>
        <begin position="1240"/>
        <end position="1253"/>
    </location>
</feature>
<evidence type="ECO:0000256" key="6">
    <source>
        <dbReference type="SAM" id="MobiDB-lite"/>
    </source>
</evidence>
<evidence type="ECO:0000313" key="10">
    <source>
        <dbReference type="Proteomes" id="UP001059596"/>
    </source>
</evidence>
<reference evidence="9" key="1">
    <citation type="journal article" date="2023" name="Genome Biol. Evol.">
        <title>Long-read-based Genome Assembly of Drosophila gunungcola Reveals Fewer Chemosensory Genes in Flower-breeding Species.</title>
        <authorList>
            <person name="Negi A."/>
            <person name="Liao B.Y."/>
            <person name="Yeh S.D."/>
        </authorList>
    </citation>
    <scope>NUCLEOTIDE SEQUENCE</scope>
    <source>
        <strain evidence="9">Sukarami</strain>
    </source>
</reference>
<evidence type="ECO:0000256" key="7">
    <source>
        <dbReference type="SAM" id="Phobius"/>
    </source>
</evidence>
<sequence length="1391" mass="155499">MTDRYANGVTTSLVEPTNGRTASEGEEKIVLKRKLTLINGVAIIVGTIIGSGIFIAPTGVFLYTESVGSSLLIWSTCGILSTIGALCYAELGTSITRSGGDYAYLLVSFGPLVGFLRLWIALLIIRPTTQTIVALTFAHYAAKPFFPDCDPPENAVKLLAAICLTLLTAINCLSVKVSMKVQDVFTVGKLLALIMIILAGLYYMATGKLENFSNPWEGTYSARNIGYAFYSVVNKPEMLSSLAVAVTFGNRVFGPLAFMVPIFVALSTFGGVNGVLFTSARLFATGAQEGHLPKFFQLFHVKQQTPIPSLIFTCLMSLLMLLTDNVYQLINYFSSVLWLSVVASIAGMLWLRHKRPDLPRPIKVHLALPIIFMVSCVTLVLLPNLEEPGNLLIGIAITLAGIPFYYGFIAWKNKPKCYGRLSNSVPLHSKVSNYLNNQRRTGQFCDLLLELDSDDSLNLSVHFCVLAAQSQLINTNQKQQQFSIHNPLKITIRNFSCTQCLHSIDMVSVSKEHMPHFRELAQILAVTELLNLYQLQPLGEVKETSEIMASGEVEQNHEPTRKAEDLFESRQSYFKLKNPRAVKSSSKVNYCIGCDYKCYQVQKMIEHMGSCEPSHLTCSLCEVGFLDWREHSSDLRKPFFCLQCGIRFTTRAALLVHQPKHSTETPHLCPHCGKGFKWKQGLSNHLVVHNPEKQLLCDALNSHKLLHTGEFFACTVSGCKHRANRKENLKLHIETHKQGRDFICEICGCKFSQSKNLKRHALKHTENGPNRYKCQLHRSDKMKEHVQRVHTEKAVQLELSETVDSSFPDDFDLPVIETLSTPKKKPKKVQRKAKMDTNPDRRLKTLLPKETKSLAKRIMSSYEEMSEKTPRRLSPIWILVITLLLFATTLTAVAMIEAGRAQSYGGENDLLILTRIAGAENDTEIATVERIAREAGNATNPNPSQPEQGRNFYEEQQAVVVNAESMDPVMGQRQDDYGPPQSREDSYEQDPYYDEPAEEDRFYDKDDPSADSDEGRASQARLHDSFYAPWSIGRNPAPVATHPAAEGNNRKLQTPPNRSPYPAYDEVYDYPMGFQPRPHAESVLAKQSQPASHNAVAEVQSESSLVTVLKSLKQIWDLYQALMGAWNASTEKFRQEQAAKQAEKDRLRQQEQQQQQKTRINSKKPPRMEGNKKNPNKKPTTTTTKSTTTTTTTSAPDSSEEEEEVEKVETVTPSALSTKVLTGKGEKGNLRSVRGLRHRRDAEAEEKADSDVGEGRYIKGDPLKGYYDFVITEGSYKFWAVFQVGTALLIIYSTFAAIYYSKVNPLTSDYDYTDYLGGVRSLSGGDADFVDDGDASSPPVSTTSRIMEWLPRTAHSIKFILDAIDKVPLDHEKDKEPGWSTGKRDTATAMR</sequence>
<evidence type="ECO:0000313" key="9">
    <source>
        <dbReference type="EMBL" id="KAI8043813.1"/>
    </source>
</evidence>
<dbReference type="GO" id="GO:0016020">
    <property type="term" value="C:membrane"/>
    <property type="evidence" value="ECO:0007669"/>
    <property type="project" value="UniProtKB-SubCell"/>
</dbReference>
<evidence type="ECO:0000256" key="2">
    <source>
        <dbReference type="ARBA" id="ARBA00022692"/>
    </source>
</evidence>
<evidence type="ECO:0000256" key="1">
    <source>
        <dbReference type="ARBA" id="ARBA00004141"/>
    </source>
</evidence>
<keyword evidence="5" id="KW-0862">Zinc</keyword>
<dbReference type="FunFam" id="1.20.1740.10:FF:000056">
    <property type="entry name" value="Y+L amino acid transporter 2"/>
    <property type="match status" value="1"/>
</dbReference>
<comment type="subcellular location">
    <subcellularLocation>
        <location evidence="1">Membrane</location>
        <topology evidence="1">Multi-pass membrane protein</topology>
    </subcellularLocation>
</comment>
<dbReference type="PROSITE" id="PS50157">
    <property type="entry name" value="ZINC_FINGER_C2H2_2"/>
    <property type="match status" value="3"/>
</dbReference>
<feature type="compositionally biased region" description="Basic and acidic residues" evidence="6">
    <location>
        <begin position="1136"/>
        <end position="1149"/>
    </location>
</feature>
<feature type="domain" description="C2H2-type" evidence="8">
    <location>
        <begin position="639"/>
        <end position="666"/>
    </location>
</feature>
<dbReference type="InterPro" id="IPR011333">
    <property type="entry name" value="SKP1/BTB/POZ_sf"/>
</dbReference>
<feature type="compositionally biased region" description="Polar residues" evidence="6">
    <location>
        <begin position="8"/>
        <end position="20"/>
    </location>
</feature>
<feature type="transmembrane region" description="Helical" evidence="7">
    <location>
        <begin position="305"/>
        <end position="323"/>
    </location>
</feature>
<evidence type="ECO:0000256" key="4">
    <source>
        <dbReference type="ARBA" id="ARBA00023136"/>
    </source>
</evidence>
<dbReference type="SUPFAM" id="SSF57667">
    <property type="entry name" value="beta-beta-alpha zinc fingers"/>
    <property type="match status" value="2"/>
</dbReference>
<dbReference type="InterPro" id="IPR013087">
    <property type="entry name" value="Znf_C2H2_type"/>
</dbReference>
<feature type="transmembrane region" description="Helical" evidence="7">
    <location>
        <begin position="329"/>
        <end position="352"/>
    </location>
</feature>
<feature type="transmembrane region" description="Helical" evidence="7">
    <location>
        <begin position="876"/>
        <end position="896"/>
    </location>
</feature>
<feature type="region of interest" description="Disordered" evidence="6">
    <location>
        <begin position="1"/>
        <end position="20"/>
    </location>
</feature>
<feature type="transmembrane region" description="Helical" evidence="7">
    <location>
        <begin position="391"/>
        <end position="411"/>
    </location>
</feature>
<dbReference type="GO" id="GO:0008270">
    <property type="term" value="F:zinc ion binding"/>
    <property type="evidence" value="ECO:0007669"/>
    <property type="project" value="UniProtKB-KW"/>
</dbReference>
<feature type="compositionally biased region" description="Basic and acidic residues" evidence="6">
    <location>
        <begin position="999"/>
        <end position="1024"/>
    </location>
</feature>
<protein>
    <recommendedName>
        <fullName evidence="8">C2H2-type domain-containing protein</fullName>
    </recommendedName>
</protein>
<feature type="transmembrane region" description="Helical" evidence="7">
    <location>
        <begin position="71"/>
        <end position="91"/>
    </location>
</feature>
<dbReference type="PROSITE" id="PS00028">
    <property type="entry name" value="ZINC_FINGER_C2H2_1"/>
    <property type="match status" value="3"/>
</dbReference>
<accession>A0A9P9YVT3</accession>
<evidence type="ECO:0000259" key="8">
    <source>
        <dbReference type="PROSITE" id="PS50157"/>
    </source>
</evidence>
<dbReference type="Pfam" id="PF00096">
    <property type="entry name" value="zf-C2H2"/>
    <property type="match status" value="1"/>
</dbReference>
<feature type="transmembrane region" description="Helical" evidence="7">
    <location>
        <begin position="37"/>
        <end position="59"/>
    </location>
</feature>
<dbReference type="PANTHER" id="PTHR11785">
    <property type="entry name" value="AMINO ACID TRANSPORTER"/>
    <property type="match status" value="1"/>
</dbReference>
<dbReference type="EMBL" id="JAMKOV010000002">
    <property type="protein sequence ID" value="KAI8043813.1"/>
    <property type="molecule type" value="Genomic_DNA"/>
</dbReference>
<feature type="transmembrane region" description="Helical" evidence="7">
    <location>
        <begin position="258"/>
        <end position="284"/>
    </location>
</feature>
<comment type="caution">
    <text evidence="9">The sequence shown here is derived from an EMBL/GenBank/DDBJ whole genome shotgun (WGS) entry which is preliminary data.</text>
</comment>
<keyword evidence="3 7" id="KW-1133">Transmembrane helix</keyword>
<feature type="compositionally biased region" description="Acidic residues" evidence="6">
    <location>
        <begin position="987"/>
        <end position="998"/>
    </location>
</feature>
<dbReference type="GO" id="GO:0015179">
    <property type="term" value="F:L-amino acid transmembrane transporter activity"/>
    <property type="evidence" value="ECO:0007669"/>
    <property type="project" value="TreeGrafter"/>
</dbReference>
<dbReference type="InterPro" id="IPR050598">
    <property type="entry name" value="AminoAcid_Transporter"/>
</dbReference>
<feature type="domain" description="C2H2-type" evidence="8">
    <location>
        <begin position="742"/>
        <end position="769"/>
    </location>
</feature>
<dbReference type="SMART" id="SM00355">
    <property type="entry name" value="ZnF_C2H2"/>
    <property type="match status" value="6"/>
</dbReference>
<keyword evidence="2 7" id="KW-0812">Transmembrane</keyword>
<feature type="transmembrane region" description="Helical" evidence="7">
    <location>
        <begin position="364"/>
        <end position="385"/>
    </location>
</feature>
<organism evidence="9 10">
    <name type="scientific">Drosophila gunungcola</name>
    <name type="common">fruit fly</name>
    <dbReference type="NCBI Taxonomy" id="103775"/>
    <lineage>
        <taxon>Eukaryota</taxon>
        <taxon>Metazoa</taxon>
        <taxon>Ecdysozoa</taxon>
        <taxon>Arthropoda</taxon>
        <taxon>Hexapoda</taxon>
        <taxon>Insecta</taxon>
        <taxon>Pterygota</taxon>
        <taxon>Neoptera</taxon>
        <taxon>Endopterygota</taxon>
        <taxon>Diptera</taxon>
        <taxon>Brachycera</taxon>
        <taxon>Muscomorpha</taxon>
        <taxon>Ephydroidea</taxon>
        <taxon>Drosophilidae</taxon>
        <taxon>Drosophila</taxon>
        <taxon>Sophophora</taxon>
    </lineage>
</organism>
<feature type="region of interest" description="Disordered" evidence="6">
    <location>
        <begin position="1136"/>
        <end position="1253"/>
    </location>
</feature>
<feature type="region of interest" description="Disordered" evidence="6">
    <location>
        <begin position="1372"/>
        <end position="1391"/>
    </location>
</feature>
<dbReference type="Pfam" id="PF13520">
    <property type="entry name" value="AA_permease_2"/>
    <property type="match status" value="2"/>
</dbReference>
<dbReference type="Gene3D" id="3.30.710.10">
    <property type="entry name" value="Potassium Channel Kv1.1, Chain A"/>
    <property type="match status" value="1"/>
</dbReference>
<keyword evidence="5" id="KW-0479">Metal-binding</keyword>
<dbReference type="Gene3D" id="1.20.1740.10">
    <property type="entry name" value="Amino acid/polyamine transporter I"/>
    <property type="match status" value="1"/>
</dbReference>
<dbReference type="InterPro" id="IPR036236">
    <property type="entry name" value="Znf_C2H2_sf"/>
</dbReference>
<feature type="transmembrane region" description="Helical" evidence="7">
    <location>
        <begin position="187"/>
        <end position="205"/>
    </location>
</feature>
<dbReference type="Proteomes" id="UP001059596">
    <property type="component" value="Unassembled WGS sequence"/>
</dbReference>
<proteinExistence type="predicted"/>
<feature type="transmembrane region" description="Helical" evidence="7">
    <location>
        <begin position="103"/>
        <end position="125"/>
    </location>
</feature>
<dbReference type="InterPro" id="IPR002293">
    <property type="entry name" value="AA/rel_permease1"/>
</dbReference>
<feature type="compositionally biased region" description="Low complexity" evidence="6">
    <location>
        <begin position="1178"/>
        <end position="1197"/>
    </location>
</feature>
<keyword evidence="4 7" id="KW-0472">Membrane</keyword>
<feature type="transmembrane region" description="Helical" evidence="7">
    <location>
        <begin position="1278"/>
        <end position="1300"/>
    </location>
</feature>
<dbReference type="Gene3D" id="3.30.160.60">
    <property type="entry name" value="Classic Zinc Finger"/>
    <property type="match status" value="2"/>
</dbReference>
<gene>
    <name evidence="9" type="ORF">M5D96_005151</name>
</gene>
<dbReference type="PANTHER" id="PTHR11785:SF528">
    <property type="entry name" value="AMINO ACID TRANSPORTER PROTEIN JHI-21"/>
    <property type="match status" value="1"/>
</dbReference>
<dbReference type="SUPFAM" id="SSF54695">
    <property type="entry name" value="POZ domain"/>
    <property type="match status" value="1"/>
</dbReference>
<name>A0A9P9YVT3_9MUSC</name>
<evidence type="ECO:0000256" key="5">
    <source>
        <dbReference type="PROSITE-ProRule" id="PRU00042"/>
    </source>
</evidence>
<keyword evidence="5" id="KW-0863">Zinc-finger</keyword>
<evidence type="ECO:0000256" key="3">
    <source>
        <dbReference type="ARBA" id="ARBA00022989"/>
    </source>
</evidence>
<keyword evidence="10" id="KW-1185">Reference proteome</keyword>
<feature type="region of interest" description="Disordered" evidence="6">
    <location>
        <begin position="969"/>
        <end position="1062"/>
    </location>
</feature>
<feature type="domain" description="C2H2-type" evidence="8">
    <location>
        <begin position="667"/>
        <end position="694"/>
    </location>
</feature>
<feature type="transmembrane region" description="Helical" evidence="7">
    <location>
        <begin position="155"/>
        <end position="175"/>
    </location>
</feature>